<dbReference type="PROSITE" id="PS50287">
    <property type="entry name" value="SRCR_2"/>
    <property type="match status" value="1"/>
</dbReference>
<dbReference type="SUPFAM" id="SSF49899">
    <property type="entry name" value="Concanavalin A-like lectins/glucanases"/>
    <property type="match status" value="1"/>
</dbReference>
<evidence type="ECO:0000256" key="5">
    <source>
        <dbReference type="SAM" id="SignalP"/>
    </source>
</evidence>
<evidence type="ECO:0000256" key="4">
    <source>
        <dbReference type="SAM" id="Phobius"/>
    </source>
</evidence>
<organism evidence="8 9">
    <name type="scientific">Macrostomum lignano</name>
    <dbReference type="NCBI Taxonomy" id="282301"/>
    <lineage>
        <taxon>Eukaryota</taxon>
        <taxon>Metazoa</taxon>
        <taxon>Spiralia</taxon>
        <taxon>Lophotrochozoa</taxon>
        <taxon>Platyhelminthes</taxon>
        <taxon>Rhabditophora</taxon>
        <taxon>Macrostomorpha</taxon>
        <taxon>Macrostomida</taxon>
        <taxon>Macrostomidae</taxon>
        <taxon>Macrostomum</taxon>
    </lineage>
</organism>
<keyword evidence="9" id="KW-1185">Reference proteome</keyword>
<evidence type="ECO:0000259" key="6">
    <source>
        <dbReference type="PROSITE" id="PS50268"/>
    </source>
</evidence>
<dbReference type="PANTHER" id="PTHR14139:SF2">
    <property type="entry name" value="CALSYNTENIN-1"/>
    <property type="match status" value="1"/>
</dbReference>
<keyword evidence="4" id="KW-1133">Transmembrane helix</keyword>
<evidence type="ECO:0000313" key="9">
    <source>
        <dbReference type="Proteomes" id="UP000215902"/>
    </source>
</evidence>
<evidence type="ECO:0000259" key="7">
    <source>
        <dbReference type="PROSITE" id="PS50287"/>
    </source>
</evidence>
<dbReference type="Gene3D" id="2.60.40.60">
    <property type="entry name" value="Cadherins"/>
    <property type="match status" value="1"/>
</dbReference>
<evidence type="ECO:0000256" key="3">
    <source>
        <dbReference type="SAM" id="MobiDB-lite"/>
    </source>
</evidence>
<evidence type="ECO:0000256" key="2">
    <source>
        <dbReference type="PROSITE-ProRule" id="PRU00196"/>
    </source>
</evidence>
<sequence>MGAFNPIGRTALGLCCILTIIGASLGNKIQLQAPNGDPVASYKAALYWNTGRVVIDPPIRAVFHHQDHGHSSTDFICGFKLHQRDSVAPPVEIHLSNPVLGTGRLFAKDGVDLSVYDGKDKVDANETSSPTGVYFDFDISAFDCNGPKLQRQSARVPVMLRLTEWETPKFSHPSYAATVAQNSPIGTEVLRVAASEQHGSASVCRYEIENDPLAVASSGADGGPPAAVPFDIDGHGSIYLKTPLVAKTTKQRFHLRVTASDCSVPESRKSSVTVIIVVQPASGVAANNTEHRDSAKPTTLSAKWLNVPKQLVYPAMSGVKLFAPSAALSLTGGDKGQCVQNSAVVKISVQSSAWDQVCERSVRNLYEQRSVCQVNPASVDLLNPHYSPAKLSSTDSGKAEAEITLPDCKCCKAADIAAAQLKKKLLEDQKKAQKKKPLQPKEHHSFDGIQYFMDVPSDVVPKSHMLGQQFTLHFWLRHGPMSRDGAKEQILCSADERGHNRHHYSVFLHNCKLILLLRQEYNRHSDDRSLKAAEWRFRLSEVCDSEWHHYAVSFSGGRVKLDIDGNIFSATADNPQILDDYPMHRSPYTATRLTIGACWHSRDGVYHQFFKGSLAGLVLLRNNIESDTVIHCLNHCHEKLDFSTKTQLEPGMSVSLNADYTMIEIKGRNATELANLLRSIGYINVRRRQDELSSAVKRSIRLDTVVTCSNPKTTVNVDPVTINVEVSDPTPPPPPPSAQTSLASVLLSDRLCISGPNLLRYKPEELSSIRGGVSFLQGLEISLSSSVAKQLDACVLKTSPDFTAVESLIWPVGKATDSGIEGRVNQRQLLLEGYASARVYQSLLSRVIYSNNNPIIRYRNFYLTCSVRGGDVVSNDFTVKLSVLHPAATGGEAKHTVKKQLPDPTPVAMPLPSGLKSDEADILSSSGLSSDSGLNNENDVGRHHLAESHAVKADKTLLLHHQQSRQEDLLDNGSVSTPVAPILIGLATAGLVILALGLMYLRYRRSAQSVGLSGGRGGGGSNGKTLPVDAESQAEMEWDNSALNITVNPLDNEENMSDSGSEDNQEDDYVEDELNLDNGSSCSDEMEDDIDGMTASGLLMQRSAQIASSEDELDDESVVVQMVTGAEAVRYGQQQVQQPVVLKPQLEWDDSSLPDIKPMIRSTAGTI</sequence>
<proteinExistence type="predicted"/>
<comment type="caution">
    <text evidence="2">Lacks conserved residue(s) required for the propagation of feature annotation.</text>
</comment>
<dbReference type="InterPro" id="IPR002126">
    <property type="entry name" value="Cadherin-like_dom"/>
</dbReference>
<feature type="domain" description="SRCR" evidence="7">
    <location>
        <begin position="328"/>
        <end position="373"/>
    </location>
</feature>
<feature type="chain" id="PRO_5012176145" description="Cadherin domain-containing protein" evidence="5">
    <location>
        <begin position="27"/>
        <end position="1167"/>
    </location>
</feature>
<dbReference type="PANTHER" id="PTHR14139">
    <property type="entry name" value="CALSYNTENIN"/>
    <property type="match status" value="1"/>
</dbReference>
<protein>
    <recommendedName>
        <fullName evidence="10">Cadherin domain-containing protein</fullName>
    </recommendedName>
</protein>
<evidence type="ECO:0008006" key="10">
    <source>
        <dbReference type="Google" id="ProtNLM"/>
    </source>
</evidence>
<dbReference type="InterPro" id="IPR015919">
    <property type="entry name" value="Cadherin-like_sf"/>
</dbReference>
<evidence type="ECO:0000256" key="1">
    <source>
        <dbReference type="PROSITE-ProRule" id="PRU00043"/>
    </source>
</evidence>
<dbReference type="OrthoDB" id="10012272at2759"/>
<keyword evidence="4" id="KW-0812">Transmembrane</keyword>
<dbReference type="PROSITE" id="PS50268">
    <property type="entry name" value="CADHERIN_2"/>
    <property type="match status" value="1"/>
</dbReference>
<reference evidence="8 9" key="1">
    <citation type="submission" date="2017-06" db="EMBL/GenBank/DDBJ databases">
        <title>A platform for efficient transgenesis in Macrostomum lignano, a flatworm model organism for stem cell research.</title>
        <authorList>
            <person name="Berezikov E."/>
        </authorList>
    </citation>
    <scope>NUCLEOTIDE SEQUENCE [LARGE SCALE GENOMIC DNA]</scope>
    <source>
        <strain evidence="8">DV1</strain>
        <tissue evidence="8">Whole organism</tissue>
    </source>
</reference>
<dbReference type="InterPro" id="IPR001190">
    <property type="entry name" value="SRCR"/>
</dbReference>
<feature type="transmembrane region" description="Helical" evidence="4">
    <location>
        <begin position="979"/>
        <end position="1001"/>
    </location>
</feature>
<dbReference type="STRING" id="282301.A0A267DRU9"/>
<feature type="compositionally biased region" description="Acidic residues" evidence="3">
    <location>
        <begin position="1051"/>
        <end position="1068"/>
    </location>
</feature>
<dbReference type="InterPro" id="IPR013320">
    <property type="entry name" value="ConA-like_dom_sf"/>
</dbReference>
<feature type="region of interest" description="Disordered" evidence="3">
    <location>
        <begin position="1048"/>
        <end position="1068"/>
    </location>
</feature>
<accession>A0A267DRU9</accession>
<keyword evidence="1" id="KW-0106">Calcium</keyword>
<dbReference type="CDD" id="cd11304">
    <property type="entry name" value="Cadherin_repeat"/>
    <property type="match status" value="1"/>
</dbReference>
<feature type="signal peptide" evidence="5">
    <location>
        <begin position="1"/>
        <end position="26"/>
    </location>
</feature>
<feature type="domain" description="Cadherin" evidence="6">
    <location>
        <begin position="171"/>
        <end position="299"/>
    </location>
</feature>
<name>A0A267DRU9_9PLAT</name>
<dbReference type="GO" id="GO:0051965">
    <property type="term" value="P:positive regulation of synapse assembly"/>
    <property type="evidence" value="ECO:0007669"/>
    <property type="project" value="TreeGrafter"/>
</dbReference>
<dbReference type="GO" id="GO:0007156">
    <property type="term" value="P:homophilic cell adhesion via plasma membrane adhesion molecules"/>
    <property type="evidence" value="ECO:0007669"/>
    <property type="project" value="InterPro"/>
</dbReference>
<dbReference type="GO" id="GO:0012505">
    <property type="term" value="C:endomembrane system"/>
    <property type="evidence" value="ECO:0007669"/>
    <property type="project" value="UniProtKB-SubCell"/>
</dbReference>
<keyword evidence="4" id="KW-0472">Membrane</keyword>
<evidence type="ECO:0000313" key="8">
    <source>
        <dbReference type="EMBL" id="PAA51886.1"/>
    </source>
</evidence>
<dbReference type="GO" id="GO:0005509">
    <property type="term" value="F:calcium ion binding"/>
    <property type="evidence" value="ECO:0007669"/>
    <property type="project" value="UniProtKB-UniRule"/>
</dbReference>
<gene>
    <name evidence="8" type="ORF">BOX15_Mlig000082g1</name>
</gene>
<dbReference type="EMBL" id="NIVC01003339">
    <property type="protein sequence ID" value="PAA51886.1"/>
    <property type="molecule type" value="Genomic_DNA"/>
</dbReference>
<dbReference type="GO" id="GO:0050806">
    <property type="term" value="P:positive regulation of synaptic transmission"/>
    <property type="evidence" value="ECO:0007669"/>
    <property type="project" value="TreeGrafter"/>
</dbReference>
<dbReference type="GO" id="GO:0009986">
    <property type="term" value="C:cell surface"/>
    <property type="evidence" value="ECO:0007669"/>
    <property type="project" value="TreeGrafter"/>
</dbReference>
<keyword evidence="5" id="KW-0732">Signal</keyword>
<dbReference type="GO" id="GO:0045211">
    <property type="term" value="C:postsynaptic membrane"/>
    <property type="evidence" value="ECO:0007669"/>
    <property type="project" value="TreeGrafter"/>
</dbReference>
<dbReference type="Proteomes" id="UP000215902">
    <property type="component" value="Unassembled WGS sequence"/>
</dbReference>
<dbReference type="AlphaFoldDB" id="A0A267DRU9"/>
<dbReference type="SUPFAM" id="SSF49313">
    <property type="entry name" value="Cadherin-like"/>
    <property type="match status" value="1"/>
</dbReference>
<feature type="region of interest" description="Disordered" evidence="3">
    <location>
        <begin position="892"/>
        <end position="912"/>
    </location>
</feature>
<dbReference type="Gene3D" id="2.60.120.200">
    <property type="match status" value="1"/>
</dbReference>
<comment type="caution">
    <text evidence="8">The sequence shown here is derived from an EMBL/GenBank/DDBJ whole genome shotgun (WGS) entry which is preliminary data.</text>
</comment>